<keyword evidence="1" id="KW-0808">Transferase</keyword>
<keyword evidence="2" id="KW-1185">Reference proteome</keyword>
<dbReference type="AlphaFoldDB" id="A0A1I5G6W6"/>
<dbReference type="GO" id="GO:0016740">
    <property type="term" value="F:transferase activity"/>
    <property type="evidence" value="ECO:0007669"/>
    <property type="project" value="UniProtKB-KW"/>
</dbReference>
<organism evidence="1 2">
    <name type="scientific">Roseovarius lutimaris</name>
    <dbReference type="NCBI Taxonomy" id="1005928"/>
    <lineage>
        <taxon>Bacteria</taxon>
        <taxon>Pseudomonadati</taxon>
        <taxon>Pseudomonadota</taxon>
        <taxon>Alphaproteobacteria</taxon>
        <taxon>Rhodobacterales</taxon>
        <taxon>Roseobacteraceae</taxon>
        <taxon>Roseovarius</taxon>
    </lineage>
</organism>
<name>A0A1I5G6W6_9RHOB</name>
<proteinExistence type="predicted"/>
<dbReference type="InterPro" id="IPR027417">
    <property type="entry name" value="P-loop_NTPase"/>
</dbReference>
<dbReference type="SUPFAM" id="SSF52540">
    <property type="entry name" value="P-loop containing nucleoside triphosphate hydrolases"/>
    <property type="match status" value="1"/>
</dbReference>
<dbReference type="Proteomes" id="UP000198599">
    <property type="component" value="Unassembled WGS sequence"/>
</dbReference>
<evidence type="ECO:0000313" key="2">
    <source>
        <dbReference type="Proteomes" id="UP000198599"/>
    </source>
</evidence>
<sequence>MVMVSHDHEFIFLKTRKTAGTSVEMFLQPFCAPPGHPVVEQTHTLETHHGVIGMRLHPRPKDTAHPDMIWYNHMSAAAVHENLGEEKWCRYRKITTIRDPFDSMISRFHYVRGWQGLPALPNDLAVHREAFRDFVLNKSGPNDEDIVFEHGNFVPDILVRYEDLENDLKKLCEKLTLDASLTRLPKTKVTAELRNGFSISDYYDDETISAVVQKLRWYFEKGGYSRHPKPA</sequence>
<protein>
    <submittedName>
        <fullName evidence="1">Sulfotransferase family protein</fullName>
    </submittedName>
</protein>
<dbReference type="EMBL" id="FOVP01000025">
    <property type="protein sequence ID" value="SFO31579.1"/>
    <property type="molecule type" value="Genomic_DNA"/>
</dbReference>
<gene>
    <name evidence="1" type="ORF">SAMN04487859_12539</name>
</gene>
<dbReference type="STRING" id="1005928.SAMN04487859_12539"/>
<dbReference type="RefSeq" id="WP_143076388.1">
    <property type="nucleotide sequence ID" value="NZ_FOVP01000025.1"/>
</dbReference>
<dbReference type="OrthoDB" id="288532at2"/>
<reference evidence="2" key="1">
    <citation type="submission" date="2016-10" db="EMBL/GenBank/DDBJ databases">
        <authorList>
            <person name="Varghese N."/>
            <person name="Submissions S."/>
        </authorList>
    </citation>
    <scope>NUCLEOTIDE SEQUENCE [LARGE SCALE GENOMIC DNA]</scope>
    <source>
        <strain evidence="2">DSM 28463</strain>
    </source>
</reference>
<dbReference type="Gene3D" id="3.40.50.300">
    <property type="entry name" value="P-loop containing nucleotide triphosphate hydrolases"/>
    <property type="match status" value="1"/>
</dbReference>
<evidence type="ECO:0000313" key="1">
    <source>
        <dbReference type="EMBL" id="SFO31579.1"/>
    </source>
</evidence>
<accession>A0A1I5G6W6</accession>